<feature type="transmembrane region" description="Helical" evidence="1">
    <location>
        <begin position="63"/>
        <end position="84"/>
    </location>
</feature>
<comment type="caution">
    <text evidence="2">The sequence shown here is derived from an EMBL/GenBank/DDBJ whole genome shotgun (WGS) entry which is preliminary data.</text>
</comment>
<protein>
    <submittedName>
        <fullName evidence="2">Uncharacterized protein</fullName>
    </submittedName>
</protein>
<name>A0A397UU96_9GLOM</name>
<keyword evidence="1" id="KW-1133">Transmembrane helix</keyword>
<reference evidence="2 3" key="1">
    <citation type="submission" date="2018-06" db="EMBL/GenBank/DDBJ databases">
        <title>Comparative genomics reveals the genomic features of Rhizophagus irregularis, R. cerebriforme, R. diaphanum and Gigaspora rosea, and their symbiotic lifestyle signature.</title>
        <authorList>
            <person name="Morin E."/>
            <person name="San Clemente H."/>
            <person name="Chen E.C.H."/>
            <person name="De La Providencia I."/>
            <person name="Hainaut M."/>
            <person name="Kuo A."/>
            <person name="Kohler A."/>
            <person name="Murat C."/>
            <person name="Tang N."/>
            <person name="Roy S."/>
            <person name="Loubradou J."/>
            <person name="Henrissat B."/>
            <person name="Grigoriev I.V."/>
            <person name="Corradi N."/>
            <person name="Roux C."/>
            <person name="Martin F.M."/>
        </authorList>
    </citation>
    <scope>NUCLEOTIDE SEQUENCE [LARGE SCALE GENOMIC DNA]</scope>
    <source>
        <strain evidence="2 3">DAOM 194757</strain>
    </source>
</reference>
<organism evidence="2 3">
    <name type="scientific">Gigaspora rosea</name>
    <dbReference type="NCBI Taxonomy" id="44941"/>
    <lineage>
        <taxon>Eukaryota</taxon>
        <taxon>Fungi</taxon>
        <taxon>Fungi incertae sedis</taxon>
        <taxon>Mucoromycota</taxon>
        <taxon>Glomeromycotina</taxon>
        <taxon>Glomeromycetes</taxon>
        <taxon>Diversisporales</taxon>
        <taxon>Gigasporaceae</taxon>
        <taxon>Gigaspora</taxon>
    </lineage>
</organism>
<evidence type="ECO:0000313" key="3">
    <source>
        <dbReference type="Proteomes" id="UP000266673"/>
    </source>
</evidence>
<dbReference type="AlphaFoldDB" id="A0A397UU96"/>
<gene>
    <name evidence="2" type="ORF">C2G38_2262485</name>
</gene>
<keyword evidence="1" id="KW-0472">Membrane</keyword>
<evidence type="ECO:0000313" key="2">
    <source>
        <dbReference type="EMBL" id="RIB11093.1"/>
    </source>
</evidence>
<sequence length="198" mass="22968">MVNVNQQIVLMTFYYLLKMENVEFNKYVMEKEMIFKFGDGSGFVPVKVDAKDLVVELANVLKYVIIMLMNIILGIHLICISAVYEVMLTEVDSDHPVRMIIKGNHVPQNIIQQTTALSQINLSREAQDLVIKSRRANKRTPKEIKSKLLALHNGASQHELQNLYSQHLICDDIKLRQFIERDKLHTRSQIGPWQQYMN</sequence>
<keyword evidence="3" id="KW-1185">Reference proteome</keyword>
<dbReference type="EMBL" id="QKWP01001173">
    <property type="protein sequence ID" value="RIB11093.1"/>
    <property type="molecule type" value="Genomic_DNA"/>
</dbReference>
<evidence type="ECO:0000256" key="1">
    <source>
        <dbReference type="SAM" id="Phobius"/>
    </source>
</evidence>
<dbReference type="Proteomes" id="UP000266673">
    <property type="component" value="Unassembled WGS sequence"/>
</dbReference>
<proteinExistence type="predicted"/>
<keyword evidence="1" id="KW-0812">Transmembrane</keyword>
<accession>A0A397UU96</accession>